<accession>G4ZAP3</accession>
<dbReference type="OMA" id="WIREANR"/>
<dbReference type="InParanoid" id="G4ZAP3"/>
<dbReference type="GeneID" id="20651964"/>
<keyword evidence="2" id="KW-1185">Reference proteome</keyword>
<proteinExistence type="predicted"/>
<protein>
    <submittedName>
        <fullName evidence="1">Uncharacterized protein</fullName>
    </submittedName>
</protein>
<dbReference type="EMBL" id="JH159153">
    <property type="protein sequence ID" value="EGZ19829.1"/>
    <property type="molecule type" value="Genomic_DNA"/>
</dbReference>
<organism evidence="1 2">
    <name type="scientific">Phytophthora sojae (strain P6497)</name>
    <name type="common">Soybean stem and root rot agent</name>
    <name type="synonym">Phytophthora megasperma f. sp. glycines</name>
    <dbReference type="NCBI Taxonomy" id="1094619"/>
    <lineage>
        <taxon>Eukaryota</taxon>
        <taxon>Sar</taxon>
        <taxon>Stramenopiles</taxon>
        <taxon>Oomycota</taxon>
        <taxon>Peronosporomycetes</taxon>
        <taxon>Peronosporales</taxon>
        <taxon>Peronosporaceae</taxon>
        <taxon>Phytophthora</taxon>
    </lineage>
</organism>
<sequence length="112" mass="13052">EAKTFWPTYLWSSNPWIREANRGMLTAKKYNRIRVCTLQELHIQRIGLAAYTLRIPLTSDATTHHTAPKLCRWALAIIAGSPPIDIAEELQVRPTVELRQPPNLHYHYHWKV</sequence>
<feature type="non-terminal residue" evidence="1">
    <location>
        <position position="1"/>
    </location>
</feature>
<dbReference type="AlphaFoldDB" id="G4ZAP3"/>
<dbReference type="Proteomes" id="UP000002640">
    <property type="component" value="Unassembled WGS sequence"/>
</dbReference>
<dbReference type="KEGG" id="psoj:PHYSODRAFT_416955"/>
<name>G4ZAP3_PHYSP</name>
<evidence type="ECO:0000313" key="1">
    <source>
        <dbReference type="EMBL" id="EGZ19829.1"/>
    </source>
</evidence>
<evidence type="ECO:0000313" key="2">
    <source>
        <dbReference type="Proteomes" id="UP000002640"/>
    </source>
</evidence>
<feature type="non-terminal residue" evidence="1">
    <location>
        <position position="112"/>
    </location>
</feature>
<dbReference type="RefSeq" id="XP_009522546.1">
    <property type="nucleotide sequence ID" value="XM_009524251.1"/>
</dbReference>
<reference evidence="1 2" key="1">
    <citation type="journal article" date="2006" name="Science">
        <title>Phytophthora genome sequences uncover evolutionary origins and mechanisms of pathogenesis.</title>
        <authorList>
            <person name="Tyler B.M."/>
            <person name="Tripathy S."/>
            <person name="Zhang X."/>
            <person name="Dehal P."/>
            <person name="Jiang R.H."/>
            <person name="Aerts A."/>
            <person name="Arredondo F.D."/>
            <person name="Baxter L."/>
            <person name="Bensasson D."/>
            <person name="Beynon J.L."/>
            <person name="Chapman J."/>
            <person name="Damasceno C.M."/>
            <person name="Dorrance A.E."/>
            <person name="Dou D."/>
            <person name="Dickerman A.W."/>
            <person name="Dubchak I.L."/>
            <person name="Garbelotto M."/>
            <person name="Gijzen M."/>
            <person name="Gordon S.G."/>
            <person name="Govers F."/>
            <person name="Grunwald N.J."/>
            <person name="Huang W."/>
            <person name="Ivors K.L."/>
            <person name="Jones R.W."/>
            <person name="Kamoun S."/>
            <person name="Krampis K."/>
            <person name="Lamour K.H."/>
            <person name="Lee M.K."/>
            <person name="McDonald W.H."/>
            <person name="Medina M."/>
            <person name="Meijer H.J."/>
            <person name="Nordberg E.K."/>
            <person name="Maclean D.J."/>
            <person name="Ospina-Giraldo M.D."/>
            <person name="Morris P.F."/>
            <person name="Phuntumart V."/>
            <person name="Putnam N.H."/>
            <person name="Rash S."/>
            <person name="Rose J.K."/>
            <person name="Sakihama Y."/>
            <person name="Salamov A.A."/>
            <person name="Savidor A."/>
            <person name="Scheuring C.F."/>
            <person name="Smith B.M."/>
            <person name="Sobral B.W."/>
            <person name="Terry A."/>
            <person name="Torto-Alalibo T.A."/>
            <person name="Win J."/>
            <person name="Xu Z."/>
            <person name="Zhang H."/>
            <person name="Grigoriev I.V."/>
            <person name="Rokhsar D.S."/>
            <person name="Boore J.L."/>
        </authorList>
    </citation>
    <scope>NUCLEOTIDE SEQUENCE [LARGE SCALE GENOMIC DNA]</scope>
    <source>
        <strain evidence="1 2">P6497</strain>
    </source>
</reference>
<gene>
    <name evidence="1" type="ORF">PHYSODRAFT_416955</name>
</gene>